<dbReference type="GO" id="GO:0005524">
    <property type="term" value="F:ATP binding"/>
    <property type="evidence" value="ECO:0007669"/>
    <property type="project" value="UniProtKB-UniRule"/>
</dbReference>
<evidence type="ECO:0000259" key="3">
    <source>
        <dbReference type="PROSITE" id="PS50975"/>
    </source>
</evidence>
<protein>
    <recommendedName>
        <fullName evidence="3">ATP-grasp domain-containing protein</fullName>
    </recommendedName>
</protein>
<evidence type="ECO:0000313" key="4">
    <source>
        <dbReference type="EMBL" id="KAF2761689.1"/>
    </source>
</evidence>
<feature type="domain" description="ATP-grasp" evidence="3">
    <location>
        <begin position="187"/>
        <end position="389"/>
    </location>
</feature>
<evidence type="ECO:0000256" key="1">
    <source>
        <dbReference type="PROSITE-ProRule" id="PRU00409"/>
    </source>
</evidence>
<dbReference type="OrthoDB" id="186626at2759"/>
<feature type="transmembrane region" description="Helical" evidence="2">
    <location>
        <begin position="18"/>
        <end position="41"/>
    </location>
</feature>
<keyword evidence="2" id="KW-1133">Transmembrane helix</keyword>
<dbReference type="PROSITE" id="PS50975">
    <property type="entry name" value="ATP_GRASP"/>
    <property type="match status" value="1"/>
</dbReference>
<dbReference type="AlphaFoldDB" id="A0A6A6WHI3"/>
<dbReference type="GeneID" id="54484284"/>
<dbReference type="GO" id="GO:0046872">
    <property type="term" value="F:metal ion binding"/>
    <property type="evidence" value="ECO:0007669"/>
    <property type="project" value="InterPro"/>
</dbReference>
<keyword evidence="2" id="KW-0812">Transmembrane</keyword>
<proteinExistence type="predicted"/>
<dbReference type="EMBL" id="ML996566">
    <property type="protein sequence ID" value="KAF2761689.1"/>
    <property type="molecule type" value="Genomic_DNA"/>
</dbReference>
<dbReference type="Proteomes" id="UP000799437">
    <property type="component" value="Unassembled WGS sequence"/>
</dbReference>
<dbReference type="SUPFAM" id="SSF56059">
    <property type="entry name" value="Glutathione synthetase ATP-binding domain-like"/>
    <property type="match status" value="1"/>
</dbReference>
<dbReference type="RefSeq" id="XP_033604140.1">
    <property type="nucleotide sequence ID" value="XM_033743230.1"/>
</dbReference>
<sequence length="499" mass="56253">MMDLKCGDSTILHSCRTILILILSGVFLPVSGTITLFAIALQTLHIRQAPRRHVRNIGGSQPRILVTGVKMAKGLFLARTMYLGGCDIVAGDFDDGHGNIYCGRFSRSIRKFFALKNPAVYGIEAYISQVVNIVNFERIDLWISCSGVATAVEDAMLANAIERKTKCKVFQFDESTVSTLDNKFEFMKKTTELKLANVKWYALSSLNGIRILLKKMRKTTKDELDVRYMIKSANMDDASRGSLPLISLQDEAHAEQTLSNLDFSNGRQWILQEFIDSGEEYCTHALIIKGEVRAFTACPSASVLMHYQRLDTKSVLYNKMLEFTINYASGLGDITGHMSFDFLVRYRSTENGFIGTLAPIECNPRCHTATVLFEGLEQELADKYLECLTRVPAGQLLHATTESESGYYWMAHDLVVLVAGSLWGLLFGTADVNRSSLVQQILLAIRNLCTWRDPTFVWWDPLPWFVLNHLFWPLELILATYCGLRWKEINVSTAKIFKA</sequence>
<reference evidence="4" key="1">
    <citation type="journal article" date="2020" name="Stud. Mycol.">
        <title>101 Dothideomycetes genomes: a test case for predicting lifestyles and emergence of pathogens.</title>
        <authorList>
            <person name="Haridas S."/>
            <person name="Albert R."/>
            <person name="Binder M."/>
            <person name="Bloem J."/>
            <person name="Labutti K."/>
            <person name="Salamov A."/>
            <person name="Andreopoulos B."/>
            <person name="Baker S."/>
            <person name="Barry K."/>
            <person name="Bills G."/>
            <person name="Bluhm B."/>
            <person name="Cannon C."/>
            <person name="Castanera R."/>
            <person name="Culley D."/>
            <person name="Daum C."/>
            <person name="Ezra D."/>
            <person name="Gonzalez J."/>
            <person name="Henrissat B."/>
            <person name="Kuo A."/>
            <person name="Liang C."/>
            <person name="Lipzen A."/>
            <person name="Lutzoni F."/>
            <person name="Magnuson J."/>
            <person name="Mondo S."/>
            <person name="Nolan M."/>
            <person name="Ohm R."/>
            <person name="Pangilinan J."/>
            <person name="Park H.-J."/>
            <person name="Ramirez L."/>
            <person name="Alfaro M."/>
            <person name="Sun H."/>
            <person name="Tritt A."/>
            <person name="Yoshinaga Y."/>
            <person name="Zwiers L.-H."/>
            <person name="Turgeon B."/>
            <person name="Goodwin S."/>
            <person name="Spatafora J."/>
            <person name="Crous P."/>
            <person name="Grigoriev I."/>
        </authorList>
    </citation>
    <scope>NUCLEOTIDE SEQUENCE</scope>
    <source>
        <strain evidence="4">CBS 121739</strain>
    </source>
</reference>
<gene>
    <name evidence="4" type="ORF">EJ05DRAFT_472659</name>
</gene>
<evidence type="ECO:0000256" key="2">
    <source>
        <dbReference type="SAM" id="Phobius"/>
    </source>
</evidence>
<organism evidence="4 5">
    <name type="scientific">Pseudovirgaria hyperparasitica</name>
    <dbReference type="NCBI Taxonomy" id="470096"/>
    <lineage>
        <taxon>Eukaryota</taxon>
        <taxon>Fungi</taxon>
        <taxon>Dikarya</taxon>
        <taxon>Ascomycota</taxon>
        <taxon>Pezizomycotina</taxon>
        <taxon>Dothideomycetes</taxon>
        <taxon>Dothideomycetes incertae sedis</taxon>
        <taxon>Acrospermales</taxon>
        <taxon>Acrospermaceae</taxon>
        <taxon>Pseudovirgaria</taxon>
    </lineage>
</organism>
<keyword evidence="1" id="KW-0067">ATP-binding</keyword>
<name>A0A6A6WHI3_9PEZI</name>
<evidence type="ECO:0000313" key="5">
    <source>
        <dbReference type="Proteomes" id="UP000799437"/>
    </source>
</evidence>
<accession>A0A6A6WHI3</accession>
<keyword evidence="2" id="KW-0472">Membrane</keyword>
<keyword evidence="5" id="KW-1185">Reference proteome</keyword>
<keyword evidence="1" id="KW-0547">Nucleotide-binding</keyword>
<dbReference type="InterPro" id="IPR011761">
    <property type="entry name" value="ATP-grasp"/>
</dbReference>